<comment type="caution">
    <text evidence="1">The sequence shown here is derived from an EMBL/GenBank/DDBJ whole genome shotgun (WGS) entry which is preliminary data.</text>
</comment>
<keyword evidence="2" id="KW-1185">Reference proteome</keyword>
<proteinExistence type="predicted"/>
<dbReference type="AlphaFoldDB" id="A0A8X6YH25"/>
<reference evidence="1" key="1">
    <citation type="submission" date="2020-08" db="EMBL/GenBank/DDBJ databases">
        <title>Multicomponent nature underlies the extraordinary mechanical properties of spider dragline silk.</title>
        <authorList>
            <person name="Kono N."/>
            <person name="Nakamura H."/>
            <person name="Mori M."/>
            <person name="Yoshida Y."/>
            <person name="Ohtoshi R."/>
            <person name="Malay A.D."/>
            <person name="Moran D.A.P."/>
            <person name="Tomita M."/>
            <person name="Numata K."/>
            <person name="Arakawa K."/>
        </authorList>
    </citation>
    <scope>NUCLEOTIDE SEQUENCE</scope>
</reference>
<name>A0A8X6YH25_9ARAC</name>
<organism evidence="1 2">
    <name type="scientific">Trichonephila inaurata madagascariensis</name>
    <dbReference type="NCBI Taxonomy" id="2747483"/>
    <lineage>
        <taxon>Eukaryota</taxon>
        <taxon>Metazoa</taxon>
        <taxon>Ecdysozoa</taxon>
        <taxon>Arthropoda</taxon>
        <taxon>Chelicerata</taxon>
        <taxon>Arachnida</taxon>
        <taxon>Araneae</taxon>
        <taxon>Araneomorphae</taxon>
        <taxon>Entelegynae</taxon>
        <taxon>Araneoidea</taxon>
        <taxon>Nephilidae</taxon>
        <taxon>Trichonephila</taxon>
        <taxon>Trichonephila inaurata</taxon>
    </lineage>
</organism>
<protein>
    <submittedName>
        <fullName evidence="1">Uncharacterized protein</fullName>
    </submittedName>
</protein>
<evidence type="ECO:0000313" key="2">
    <source>
        <dbReference type="Proteomes" id="UP000886998"/>
    </source>
</evidence>
<dbReference type="OrthoDB" id="416437at2759"/>
<sequence>MITTNFDVEVGIVNGAIGFLKNIELLSENDHYAELEAQDEPSTPVVTHKQRLRLWIKFSLKMMGQRCRLKAKPHIICKRDVLDFK</sequence>
<evidence type="ECO:0000313" key="1">
    <source>
        <dbReference type="EMBL" id="GFY70573.1"/>
    </source>
</evidence>
<gene>
    <name evidence="1" type="ORF">TNIN_129331</name>
</gene>
<dbReference type="EMBL" id="BMAV01018337">
    <property type="protein sequence ID" value="GFY70573.1"/>
    <property type="molecule type" value="Genomic_DNA"/>
</dbReference>
<accession>A0A8X6YH25</accession>
<dbReference type="Proteomes" id="UP000886998">
    <property type="component" value="Unassembled WGS sequence"/>
</dbReference>